<feature type="domain" description="HTH tetR-type" evidence="3">
    <location>
        <begin position="1"/>
        <end position="59"/>
    </location>
</feature>
<dbReference type="Proteomes" id="UP000238081">
    <property type="component" value="Unassembled WGS sequence"/>
</dbReference>
<evidence type="ECO:0000259" key="3">
    <source>
        <dbReference type="PROSITE" id="PS50977"/>
    </source>
</evidence>
<evidence type="ECO:0000313" key="4">
    <source>
        <dbReference type="EMBL" id="PPV17384.1"/>
    </source>
</evidence>
<dbReference type="AlphaFoldDB" id="A0A2S7FE75"/>
<dbReference type="GO" id="GO:0006355">
    <property type="term" value="P:regulation of DNA-templated transcription"/>
    <property type="evidence" value="ECO:0007669"/>
    <property type="project" value="UniProtKB-ARBA"/>
</dbReference>
<dbReference type="EMBL" id="LRDH01000024">
    <property type="protein sequence ID" value="PPV17384.1"/>
    <property type="molecule type" value="Genomic_DNA"/>
</dbReference>
<dbReference type="Gene3D" id="1.10.357.10">
    <property type="entry name" value="Tetracycline Repressor, domain 2"/>
    <property type="match status" value="1"/>
</dbReference>
<evidence type="ECO:0000313" key="5">
    <source>
        <dbReference type="Proteomes" id="UP000238081"/>
    </source>
</evidence>
<dbReference type="InterPro" id="IPR050109">
    <property type="entry name" value="HTH-type_TetR-like_transc_reg"/>
</dbReference>
<dbReference type="PANTHER" id="PTHR30328">
    <property type="entry name" value="TRANSCRIPTIONAL REPRESSOR"/>
    <property type="match status" value="1"/>
</dbReference>
<protein>
    <recommendedName>
        <fullName evidence="3">HTH tetR-type domain-containing protein</fullName>
    </recommendedName>
</protein>
<dbReference type="PANTHER" id="PTHR30328:SF54">
    <property type="entry name" value="HTH-TYPE TRANSCRIPTIONAL REPRESSOR SCO4008"/>
    <property type="match status" value="1"/>
</dbReference>
<dbReference type="InterPro" id="IPR036271">
    <property type="entry name" value="Tet_transcr_reg_TetR-rel_C_sf"/>
</dbReference>
<proteinExistence type="predicted"/>
<dbReference type="Pfam" id="PF00440">
    <property type="entry name" value="TetR_N"/>
    <property type="match status" value="1"/>
</dbReference>
<sequence>MRDEILRIVAQNIQIYGIKKMNLDLICKELKISKKTIYKYFENKDDMIRCYIKEVLDTDRESTINILKNSMNVSDKCHQIVYTYHKYKLPFIIMDEIRLDYEDEWNEIKELKKFKIEAICKVLDEAKKSGEVKKDMDLSIVALMIDQVSEKLMDKEILKSNNLKVNDVLDQVIKIILKGIMN</sequence>
<dbReference type="SUPFAM" id="SSF48498">
    <property type="entry name" value="Tetracyclin repressor-like, C-terminal domain"/>
    <property type="match status" value="1"/>
</dbReference>
<comment type="caution">
    <text evidence="4">The sequence shown here is derived from an EMBL/GenBank/DDBJ whole genome shotgun (WGS) entry which is preliminary data.</text>
</comment>
<gene>
    <name evidence="4" type="ORF">AWN73_07620</name>
</gene>
<dbReference type="SUPFAM" id="SSF46689">
    <property type="entry name" value="Homeodomain-like"/>
    <property type="match status" value="1"/>
</dbReference>
<evidence type="ECO:0000256" key="2">
    <source>
        <dbReference type="PROSITE-ProRule" id="PRU00335"/>
    </source>
</evidence>
<dbReference type="PROSITE" id="PS50977">
    <property type="entry name" value="HTH_TETR_2"/>
    <property type="match status" value="1"/>
</dbReference>
<dbReference type="InterPro" id="IPR001647">
    <property type="entry name" value="HTH_TetR"/>
</dbReference>
<reference evidence="4 5" key="1">
    <citation type="submission" date="2016-01" db="EMBL/GenBank/DDBJ databases">
        <title>Characterization of the Clostridium difficile lineages that are prevalent in Hong Kong and China.</title>
        <authorList>
            <person name="Kwok J.S.-L."/>
            <person name="Lam W.-Y."/>
            <person name="Ip M."/>
            <person name="Chan T.-F."/>
            <person name="Hawkey P.M."/>
            <person name="Tsui S.K.-W."/>
        </authorList>
    </citation>
    <scope>NUCLEOTIDE SEQUENCE [LARGE SCALE GENOMIC DNA]</scope>
    <source>
        <strain evidence="4 5">300064</strain>
    </source>
</reference>
<dbReference type="GO" id="GO:0003677">
    <property type="term" value="F:DNA binding"/>
    <property type="evidence" value="ECO:0007669"/>
    <property type="project" value="UniProtKB-UniRule"/>
</dbReference>
<dbReference type="Gene3D" id="1.10.10.60">
    <property type="entry name" value="Homeodomain-like"/>
    <property type="match status" value="1"/>
</dbReference>
<feature type="DNA-binding region" description="H-T-H motif" evidence="2">
    <location>
        <begin position="22"/>
        <end position="41"/>
    </location>
</feature>
<organism evidence="4 5">
    <name type="scientific">Clostridium butyricum</name>
    <dbReference type="NCBI Taxonomy" id="1492"/>
    <lineage>
        <taxon>Bacteria</taxon>
        <taxon>Bacillati</taxon>
        <taxon>Bacillota</taxon>
        <taxon>Clostridia</taxon>
        <taxon>Eubacteriales</taxon>
        <taxon>Clostridiaceae</taxon>
        <taxon>Clostridium</taxon>
    </lineage>
</organism>
<keyword evidence="1 2" id="KW-0238">DNA-binding</keyword>
<accession>A0A2S7FE75</accession>
<evidence type="ECO:0000256" key="1">
    <source>
        <dbReference type="ARBA" id="ARBA00023125"/>
    </source>
</evidence>
<dbReference type="RefSeq" id="WP_043664649.1">
    <property type="nucleotide sequence ID" value="NZ_CP191154.1"/>
</dbReference>
<dbReference type="InterPro" id="IPR009057">
    <property type="entry name" value="Homeodomain-like_sf"/>
</dbReference>
<name>A0A2S7FE75_CLOBU</name>